<dbReference type="Proteomes" id="UP000198977">
    <property type="component" value="Unassembled WGS sequence"/>
</dbReference>
<dbReference type="STRING" id="74348.SAMN04488523_1258"/>
<protein>
    <submittedName>
        <fullName evidence="1">Uncharacterized protein</fullName>
    </submittedName>
</protein>
<dbReference type="AlphaFoldDB" id="A0A1I2GH18"/>
<dbReference type="EMBL" id="FOMW01000025">
    <property type="protein sequence ID" value="SFF17124.1"/>
    <property type="molecule type" value="Genomic_DNA"/>
</dbReference>
<reference evidence="1 2" key="1">
    <citation type="submission" date="2016-10" db="EMBL/GenBank/DDBJ databases">
        <authorList>
            <person name="de Groot N.N."/>
        </authorList>
    </citation>
    <scope>NUCLEOTIDE SEQUENCE [LARGE SCALE GENOMIC DNA]</scope>
    <source>
        <strain evidence="1 2">DSM 11443</strain>
    </source>
</reference>
<accession>A0A1I2GH18</accession>
<organism evidence="1 2">
    <name type="scientific">Sulfitobacter brevis</name>
    <dbReference type="NCBI Taxonomy" id="74348"/>
    <lineage>
        <taxon>Bacteria</taxon>
        <taxon>Pseudomonadati</taxon>
        <taxon>Pseudomonadota</taxon>
        <taxon>Alphaproteobacteria</taxon>
        <taxon>Rhodobacterales</taxon>
        <taxon>Roseobacteraceae</taxon>
        <taxon>Sulfitobacter</taxon>
    </lineage>
</organism>
<evidence type="ECO:0000313" key="1">
    <source>
        <dbReference type="EMBL" id="SFF17124.1"/>
    </source>
</evidence>
<sequence length="112" mass="12680">MTNQHNLEPKPRWILSVRDLPSERGSARYRVTRHGGETAEVILDKRKRQVVDALIAGELFCASTVRIGDIVFRLKEENSLHAETKALSNGRKYYTLQGKVQYLGPIQKEGAC</sequence>
<evidence type="ECO:0000313" key="2">
    <source>
        <dbReference type="Proteomes" id="UP000198977"/>
    </source>
</evidence>
<dbReference type="OrthoDB" id="7854433at2"/>
<keyword evidence="2" id="KW-1185">Reference proteome</keyword>
<dbReference type="RefSeq" id="WP_093925425.1">
    <property type="nucleotide sequence ID" value="NZ_FOMW01000025.1"/>
</dbReference>
<proteinExistence type="predicted"/>
<gene>
    <name evidence="1" type="ORF">SAMN04488523_1258</name>
</gene>
<name>A0A1I2GH18_9RHOB</name>